<keyword evidence="1" id="KW-1133">Transmembrane helix</keyword>
<accession>A0AAW1N2L8</accession>
<protein>
    <submittedName>
        <fullName evidence="2">Major Facilitator Superfamily</fullName>
    </submittedName>
</protein>
<feature type="transmembrane region" description="Helical" evidence="1">
    <location>
        <begin position="72"/>
        <end position="98"/>
    </location>
</feature>
<dbReference type="AlphaFoldDB" id="A0AAW1N2L8"/>
<reference evidence="2 3" key="1">
    <citation type="journal article" date="2024" name="BMC Genomics">
        <title>De novo assembly and annotation of Popillia japonica's genome with initial clues to its potential as an invasive pest.</title>
        <authorList>
            <person name="Cucini C."/>
            <person name="Boschi S."/>
            <person name="Funari R."/>
            <person name="Cardaioli E."/>
            <person name="Iannotti N."/>
            <person name="Marturano G."/>
            <person name="Paoli F."/>
            <person name="Bruttini M."/>
            <person name="Carapelli A."/>
            <person name="Frati F."/>
            <person name="Nardi F."/>
        </authorList>
    </citation>
    <scope>NUCLEOTIDE SEQUENCE [LARGE SCALE GENOMIC DNA]</scope>
    <source>
        <strain evidence="2">DMR45628</strain>
    </source>
</reference>
<keyword evidence="3" id="KW-1185">Reference proteome</keyword>
<keyword evidence="1" id="KW-0812">Transmembrane</keyword>
<evidence type="ECO:0000256" key="1">
    <source>
        <dbReference type="SAM" id="Phobius"/>
    </source>
</evidence>
<feature type="transmembrane region" description="Helical" evidence="1">
    <location>
        <begin position="110"/>
        <end position="127"/>
    </location>
</feature>
<dbReference type="Proteomes" id="UP001458880">
    <property type="component" value="Unassembled WGS sequence"/>
</dbReference>
<evidence type="ECO:0000313" key="2">
    <source>
        <dbReference type="EMBL" id="KAK9752895.1"/>
    </source>
</evidence>
<name>A0AAW1N2L8_POPJA</name>
<organism evidence="2 3">
    <name type="scientific">Popillia japonica</name>
    <name type="common">Japanese beetle</name>
    <dbReference type="NCBI Taxonomy" id="7064"/>
    <lineage>
        <taxon>Eukaryota</taxon>
        <taxon>Metazoa</taxon>
        <taxon>Ecdysozoa</taxon>
        <taxon>Arthropoda</taxon>
        <taxon>Hexapoda</taxon>
        <taxon>Insecta</taxon>
        <taxon>Pterygota</taxon>
        <taxon>Neoptera</taxon>
        <taxon>Endopterygota</taxon>
        <taxon>Coleoptera</taxon>
        <taxon>Polyphaga</taxon>
        <taxon>Scarabaeiformia</taxon>
        <taxon>Scarabaeidae</taxon>
        <taxon>Rutelinae</taxon>
        <taxon>Popillia</taxon>
    </lineage>
</organism>
<dbReference type="EMBL" id="JASPKY010000017">
    <property type="protein sequence ID" value="KAK9752895.1"/>
    <property type="molecule type" value="Genomic_DNA"/>
</dbReference>
<proteinExistence type="predicted"/>
<comment type="caution">
    <text evidence="2">The sequence shown here is derived from an EMBL/GenBank/DDBJ whole genome shotgun (WGS) entry which is preliminary data.</text>
</comment>
<evidence type="ECO:0000313" key="3">
    <source>
        <dbReference type="Proteomes" id="UP001458880"/>
    </source>
</evidence>
<sequence>MSPPDYGIMDSEIEKVEGHKFLFIREKDVHICECDTYVDIPQFLLSFMMSAKTESDVKELKKEYDLVPPDGAWGYMIVLGVGLIFIAGSLPAALFGMIYGQFLAGITNEIAATALINTICSVMVFFSG</sequence>
<keyword evidence="1" id="KW-0472">Membrane</keyword>
<gene>
    <name evidence="2" type="ORF">QE152_g3893</name>
</gene>